<comment type="caution">
    <text evidence="2">The sequence shown here is derived from an EMBL/GenBank/DDBJ whole genome shotgun (WGS) entry which is preliminary data.</text>
</comment>
<dbReference type="AlphaFoldDB" id="A0A9Q3HUJ2"/>
<gene>
    <name evidence="2" type="ORF">O181_056537</name>
</gene>
<name>A0A9Q3HUJ2_9BASI</name>
<evidence type="ECO:0000313" key="3">
    <source>
        <dbReference type="Proteomes" id="UP000765509"/>
    </source>
</evidence>
<accession>A0A9Q3HUJ2</accession>
<proteinExistence type="predicted"/>
<evidence type="ECO:0000256" key="1">
    <source>
        <dbReference type="SAM" id="MobiDB-lite"/>
    </source>
</evidence>
<dbReference type="EMBL" id="AVOT02025502">
    <property type="protein sequence ID" value="MBW0516822.1"/>
    <property type="molecule type" value="Genomic_DNA"/>
</dbReference>
<protein>
    <submittedName>
        <fullName evidence="2">Uncharacterized protein</fullName>
    </submittedName>
</protein>
<sequence>MLTIIAIYYAVPTMHQLIIPAINTLIATNPEIKVCPDDLLNMIWQIATASPSLDHSTETARINAASRFGRKESYSTQNDSVSNKKPTTTTSGNL</sequence>
<evidence type="ECO:0000313" key="2">
    <source>
        <dbReference type="EMBL" id="MBW0516822.1"/>
    </source>
</evidence>
<feature type="region of interest" description="Disordered" evidence="1">
    <location>
        <begin position="66"/>
        <end position="94"/>
    </location>
</feature>
<reference evidence="2" key="1">
    <citation type="submission" date="2021-03" db="EMBL/GenBank/DDBJ databases">
        <title>Draft genome sequence of rust myrtle Austropuccinia psidii MF-1, a brazilian biotype.</title>
        <authorList>
            <person name="Quecine M.C."/>
            <person name="Pachon D.M.R."/>
            <person name="Bonatelli M.L."/>
            <person name="Correr F.H."/>
            <person name="Franceschini L.M."/>
            <person name="Leite T.F."/>
            <person name="Margarido G.R.A."/>
            <person name="Almeida C.A."/>
            <person name="Ferrarezi J.A."/>
            <person name="Labate C.A."/>
        </authorList>
    </citation>
    <scope>NUCLEOTIDE SEQUENCE</scope>
    <source>
        <strain evidence="2">MF-1</strain>
    </source>
</reference>
<feature type="compositionally biased region" description="Polar residues" evidence="1">
    <location>
        <begin position="74"/>
        <end position="94"/>
    </location>
</feature>
<keyword evidence="3" id="KW-1185">Reference proteome</keyword>
<dbReference type="Proteomes" id="UP000765509">
    <property type="component" value="Unassembled WGS sequence"/>
</dbReference>
<organism evidence="2 3">
    <name type="scientific">Austropuccinia psidii MF-1</name>
    <dbReference type="NCBI Taxonomy" id="1389203"/>
    <lineage>
        <taxon>Eukaryota</taxon>
        <taxon>Fungi</taxon>
        <taxon>Dikarya</taxon>
        <taxon>Basidiomycota</taxon>
        <taxon>Pucciniomycotina</taxon>
        <taxon>Pucciniomycetes</taxon>
        <taxon>Pucciniales</taxon>
        <taxon>Sphaerophragmiaceae</taxon>
        <taxon>Austropuccinia</taxon>
    </lineage>
</organism>